<dbReference type="InterPro" id="IPR036979">
    <property type="entry name" value="CM_dom_sf"/>
</dbReference>
<dbReference type="SMART" id="SM00830">
    <property type="entry name" value="CM_2"/>
    <property type="match status" value="1"/>
</dbReference>
<dbReference type="PANTHER" id="PTHR38041:SF1">
    <property type="entry name" value="CHORISMATE MUTASE"/>
    <property type="match status" value="1"/>
</dbReference>
<dbReference type="PROSITE" id="PS51168">
    <property type="entry name" value="CHORISMATE_MUT_2"/>
    <property type="match status" value="1"/>
</dbReference>
<evidence type="ECO:0000313" key="5">
    <source>
        <dbReference type="Proteomes" id="UP000253345"/>
    </source>
</evidence>
<gene>
    <name evidence="4" type="ORF">DFP89_10638</name>
</gene>
<dbReference type="GO" id="GO:0004106">
    <property type="term" value="F:chorismate mutase activity"/>
    <property type="evidence" value="ECO:0007669"/>
    <property type="project" value="UniProtKB-EC"/>
</dbReference>
<dbReference type="Pfam" id="PF01817">
    <property type="entry name" value="CM_2"/>
    <property type="match status" value="1"/>
</dbReference>
<organism evidence="4 5">
    <name type="scientific">Paracoccus lutimaris</name>
    <dbReference type="NCBI Taxonomy" id="1490030"/>
    <lineage>
        <taxon>Bacteria</taxon>
        <taxon>Pseudomonadati</taxon>
        <taxon>Pseudomonadota</taxon>
        <taxon>Alphaproteobacteria</taxon>
        <taxon>Rhodobacterales</taxon>
        <taxon>Paracoccaceae</taxon>
        <taxon>Paracoccus</taxon>
    </lineage>
</organism>
<feature type="domain" description="Chorismate mutase" evidence="3">
    <location>
        <begin position="44"/>
        <end position="135"/>
    </location>
</feature>
<keyword evidence="2" id="KW-0413">Isomerase</keyword>
<dbReference type="GO" id="GO:0009697">
    <property type="term" value="P:salicylic acid biosynthetic process"/>
    <property type="evidence" value="ECO:0007669"/>
    <property type="project" value="TreeGrafter"/>
</dbReference>
<protein>
    <recommendedName>
        <fullName evidence="1">chorismate mutase</fullName>
        <ecNumber evidence="1">5.4.99.5</ecNumber>
    </recommendedName>
</protein>
<evidence type="ECO:0000256" key="1">
    <source>
        <dbReference type="ARBA" id="ARBA00012404"/>
    </source>
</evidence>
<dbReference type="InterPro" id="IPR051331">
    <property type="entry name" value="Chorismate_mutase-related"/>
</dbReference>
<name>A0A368YXT6_9RHOB</name>
<dbReference type="PANTHER" id="PTHR38041">
    <property type="entry name" value="CHORISMATE MUTASE"/>
    <property type="match status" value="1"/>
</dbReference>
<dbReference type="GO" id="GO:0016829">
    <property type="term" value="F:lyase activity"/>
    <property type="evidence" value="ECO:0007669"/>
    <property type="project" value="UniProtKB-KW"/>
</dbReference>
<evidence type="ECO:0000256" key="2">
    <source>
        <dbReference type="ARBA" id="ARBA00023235"/>
    </source>
</evidence>
<keyword evidence="5" id="KW-1185">Reference proteome</keyword>
<accession>A0A368YXT6</accession>
<proteinExistence type="predicted"/>
<dbReference type="SUPFAM" id="SSF48600">
    <property type="entry name" value="Chorismate mutase II"/>
    <property type="match status" value="1"/>
</dbReference>
<dbReference type="EMBL" id="QPJL01000006">
    <property type="protein sequence ID" value="RCW85020.1"/>
    <property type="molecule type" value="Genomic_DNA"/>
</dbReference>
<evidence type="ECO:0000313" key="4">
    <source>
        <dbReference type="EMBL" id="RCW85020.1"/>
    </source>
</evidence>
<dbReference type="Proteomes" id="UP000253345">
    <property type="component" value="Unassembled WGS sequence"/>
</dbReference>
<dbReference type="AlphaFoldDB" id="A0A368YXT6"/>
<sequence length="141" mass="15756">MEFRFRRKIADDLRHIGHIPPISALALAAVSGHGSHMSEYDPDLPPDSAMPALRARIDALDARLVALLAERSALIDEAARIKTREHLPARIHSRVEEVAANARRLASGQGLDPDLAERLWRVMMDHFIAQEDKILSARKDD</sequence>
<keyword evidence="4" id="KW-0670">Pyruvate</keyword>
<comment type="caution">
    <text evidence="4">The sequence shown here is derived from an EMBL/GenBank/DDBJ whole genome shotgun (WGS) entry which is preliminary data.</text>
</comment>
<evidence type="ECO:0000259" key="3">
    <source>
        <dbReference type="PROSITE" id="PS51168"/>
    </source>
</evidence>
<reference evidence="4 5" key="1">
    <citation type="submission" date="2018-07" db="EMBL/GenBank/DDBJ databases">
        <title>Genomic Encyclopedia of Type Strains, Phase III (KMG-III): the genomes of soil and plant-associated and newly described type strains.</title>
        <authorList>
            <person name="Whitman W."/>
        </authorList>
    </citation>
    <scope>NUCLEOTIDE SEQUENCE [LARGE SCALE GENOMIC DNA]</scope>
    <source>
        <strain evidence="4 5">CECT 8525</strain>
    </source>
</reference>
<dbReference type="InterPro" id="IPR002701">
    <property type="entry name" value="CM_II_prokaryot"/>
</dbReference>
<dbReference type="GO" id="GO:0046417">
    <property type="term" value="P:chorismate metabolic process"/>
    <property type="evidence" value="ECO:0007669"/>
    <property type="project" value="InterPro"/>
</dbReference>
<dbReference type="InterPro" id="IPR036263">
    <property type="entry name" value="Chorismate_II_sf"/>
</dbReference>
<dbReference type="EC" id="5.4.99.5" evidence="1"/>
<keyword evidence="4" id="KW-0456">Lyase</keyword>
<dbReference type="Gene3D" id="1.20.59.10">
    <property type="entry name" value="Chorismate mutase"/>
    <property type="match status" value="1"/>
</dbReference>